<feature type="domain" description="Polymerase beta nucleotidyltransferase" evidence="1">
    <location>
        <begin position="11"/>
        <end position="93"/>
    </location>
</feature>
<evidence type="ECO:0000313" key="3">
    <source>
        <dbReference type="Proteomes" id="UP000191931"/>
    </source>
</evidence>
<name>A0A1W1HDP5_9BACT</name>
<protein>
    <submittedName>
        <fullName evidence="2">DNA polymerase beta domain protein region</fullName>
    </submittedName>
</protein>
<dbReference type="STRING" id="1246637.MTBBW1_2360004"/>
<evidence type="ECO:0000259" key="1">
    <source>
        <dbReference type="Pfam" id="PF18765"/>
    </source>
</evidence>
<sequence length="94" mass="10662">MRLNSTEKKAIKDSILKVDPCAKIYLFGSRVDDNKKGGDIDLLVFSSLNALEAKLLIKTELFKRIEEQKVDIIVSDDHEDPFVKMILEDGVQLI</sequence>
<proteinExistence type="predicted"/>
<dbReference type="Pfam" id="PF18765">
    <property type="entry name" value="Polbeta"/>
    <property type="match status" value="1"/>
</dbReference>
<keyword evidence="3" id="KW-1185">Reference proteome</keyword>
<evidence type="ECO:0000313" key="2">
    <source>
        <dbReference type="EMBL" id="SLM30621.1"/>
    </source>
</evidence>
<accession>A0A1W1HDP5</accession>
<gene>
    <name evidence="2" type="ORF">MTBBW1_2360004</name>
</gene>
<dbReference type="InterPro" id="IPR043519">
    <property type="entry name" value="NT_sf"/>
</dbReference>
<organism evidence="2 3">
    <name type="scientific">Desulfamplus magnetovallimortis</name>
    <dbReference type="NCBI Taxonomy" id="1246637"/>
    <lineage>
        <taxon>Bacteria</taxon>
        <taxon>Pseudomonadati</taxon>
        <taxon>Thermodesulfobacteriota</taxon>
        <taxon>Desulfobacteria</taxon>
        <taxon>Desulfobacterales</taxon>
        <taxon>Desulfobacteraceae</taxon>
        <taxon>Desulfamplus</taxon>
    </lineage>
</organism>
<dbReference type="Proteomes" id="UP000191931">
    <property type="component" value="Unassembled WGS sequence"/>
</dbReference>
<dbReference type="InterPro" id="IPR041633">
    <property type="entry name" value="Polbeta"/>
</dbReference>
<dbReference type="Gene3D" id="3.30.460.10">
    <property type="entry name" value="Beta Polymerase, domain 2"/>
    <property type="match status" value="1"/>
</dbReference>
<dbReference type="CDD" id="cd05403">
    <property type="entry name" value="NT_KNTase_like"/>
    <property type="match status" value="1"/>
</dbReference>
<dbReference type="AlphaFoldDB" id="A0A1W1HDP5"/>
<dbReference type="OrthoDB" id="14556at2"/>
<dbReference type="SUPFAM" id="SSF81301">
    <property type="entry name" value="Nucleotidyltransferase"/>
    <property type="match status" value="1"/>
</dbReference>
<dbReference type="EMBL" id="FWEV01000153">
    <property type="protein sequence ID" value="SLM30621.1"/>
    <property type="molecule type" value="Genomic_DNA"/>
</dbReference>
<reference evidence="2 3" key="1">
    <citation type="submission" date="2017-03" db="EMBL/GenBank/DDBJ databases">
        <authorList>
            <person name="Afonso C.L."/>
            <person name="Miller P.J."/>
            <person name="Scott M.A."/>
            <person name="Spackman E."/>
            <person name="Goraichik I."/>
            <person name="Dimitrov K.M."/>
            <person name="Suarez D.L."/>
            <person name="Swayne D.E."/>
        </authorList>
    </citation>
    <scope>NUCLEOTIDE SEQUENCE [LARGE SCALE GENOMIC DNA]</scope>
    <source>
        <strain evidence="2">PRJEB14757</strain>
    </source>
</reference>
<dbReference type="RefSeq" id="WP_080808890.1">
    <property type="nucleotide sequence ID" value="NZ_LT828563.1"/>
</dbReference>